<name>A0A8J7Y2T2_9EURY</name>
<accession>A0A8J7Y2T2</accession>
<dbReference type="AlphaFoldDB" id="A0A8J7Y2T2"/>
<dbReference type="OrthoDB" id="241694at2157"/>
<gene>
    <name evidence="2" type="ORF">KTS45_02065</name>
</gene>
<feature type="compositionally biased region" description="Basic and acidic residues" evidence="1">
    <location>
        <begin position="179"/>
        <end position="188"/>
    </location>
</feature>
<dbReference type="InterPro" id="IPR055969">
    <property type="entry name" value="DUF7547"/>
</dbReference>
<evidence type="ECO:0000313" key="2">
    <source>
        <dbReference type="EMBL" id="MBV0922972.1"/>
    </source>
</evidence>
<reference evidence="2 3" key="1">
    <citation type="submission" date="2021-06" db="EMBL/GenBank/DDBJ databases">
        <title>New haloarchaea isolates fom saline soil.</title>
        <authorList>
            <person name="Duran-Viseras A."/>
            <person name="Sanchez-Porro C.S."/>
            <person name="Ventosa A."/>
        </authorList>
    </citation>
    <scope>NUCLEOTIDE SEQUENCE [LARGE SCALE GENOMIC DNA]</scope>
    <source>
        <strain evidence="2 3">JCM 183640</strain>
    </source>
</reference>
<feature type="compositionally biased region" description="Acidic residues" evidence="1">
    <location>
        <begin position="159"/>
        <end position="178"/>
    </location>
</feature>
<dbReference type="EMBL" id="JAHQXF010000001">
    <property type="protein sequence ID" value="MBV0922972.1"/>
    <property type="molecule type" value="Genomic_DNA"/>
</dbReference>
<feature type="compositionally biased region" description="Basic and acidic residues" evidence="1">
    <location>
        <begin position="140"/>
        <end position="150"/>
    </location>
</feature>
<proteinExistence type="predicted"/>
<evidence type="ECO:0000313" key="3">
    <source>
        <dbReference type="Proteomes" id="UP000766550"/>
    </source>
</evidence>
<protein>
    <submittedName>
        <fullName evidence="2">Uncharacterized protein</fullName>
    </submittedName>
</protein>
<feature type="region of interest" description="Disordered" evidence="1">
    <location>
        <begin position="140"/>
        <end position="211"/>
    </location>
</feature>
<dbReference type="RefSeq" id="WP_162316138.1">
    <property type="nucleotide sequence ID" value="NZ_JAHQXF010000001.1"/>
</dbReference>
<keyword evidence="3" id="KW-1185">Reference proteome</keyword>
<comment type="caution">
    <text evidence="2">The sequence shown here is derived from an EMBL/GenBank/DDBJ whole genome shotgun (WGS) entry which is preliminary data.</text>
</comment>
<dbReference type="Pfam" id="PF24414">
    <property type="entry name" value="DUF7547"/>
    <property type="match status" value="1"/>
</dbReference>
<sequence length="211" mass="22871">MSASSGDDVTALLTDLVRTLRKLETEVEPTTESGVPRPPTPSELLRFTSDVTIPAAILVLQTNIEALKLLRRALRMADGRPATSESATDEVRQRATRLSRVTLSRLDDALTDLQGAMEGRPQDEEARELLDEARRLRADLDDRLAERPEGNRNGGTSDDPSDDTADEADEVDVPVDVDAELKSIKDDIDGVDETGDDEEGDDGADSADDGQ</sequence>
<feature type="compositionally biased region" description="Acidic residues" evidence="1">
    <location>
        <begin position="189"/>
        <end position="211"/>
    </location>
</feature>
<organism evidence="2 3">
    <name type="scientific">Haloarcula limicola</name>
    <dbReference type="NCBI Taxonomy" id="1429915"/>
    <lineage>
        <taxon>Archaea</taxon>
        <taxon>Methanobacteriati</taxon>
        <taxon>Methanobacteriota</taxon>
        <taxon>Stenosarchaea group</taxon>
        <taxon>Halobacteria</taxon>
        <taxon>Halobacteriales</taxon>
        <taxon>Haloarculaceae</taxon>
        <taxon>Haloarcula</taxon>
    </lineage>
</organism>
<evidence type="ECO:0000256" key="1">
    <source>
        <dbReference type="SAM" id="MobiDB-lite"/>
    </source>
</evidence>
<dbReference type="Proteomes" id="UP000766550">
    <property type="component" value="Unassembled WGS sequence"/>
</dbReference>